<dbReference type="PANTHER" id="PTHR10502">
    <property type="entry name" value="ANNEXIN"/>
    <property type="match status" value="1"/>
</dbReference>
<dbReference type="GO" id="GO:0005634">
    <property type="term" value="C:nucleus"/>
    <property type="evidence" value="ECO:0007669"/>
    <property type="project" value="TreeGrafter"/>
</dbReference>
<feature type="signal peptide" evidence="4">
    <location>
        <begin position="1"/>
        <end position="20"/>
    </location>
</feature>
<dbReference type="GO" id="GO:0012506">
    <property type="term" value="C:vesicle membrane"/>
    <property type="evidence" value="ECO:0007669"/>
    <property type="project" value="TreeGrafter"/>
</dbReference>
<keyword evidence="2" id="KW-0677">Repeat</keyword>
<evidence type="ECO:0000256" key="2">
    <source>
        <dbReference type="ARBA" id="ARBA00022737"/>
    </source>
</evidence>
<evidence type="ECO:0000256" key="4">
    <source>
        <dbReference type="SAM" id="SignalP"/>
    </source>
</evidence>
<evidence type="ECO:0008006" key="7">
    <source>
        <dbReference type="Google" id="ProtNLM"/>
    </source>
</evidence>
<protein>
    <recommendedName>
        <fullName evidence="7">Annexin</fullName>
    </recommendedName>
</protein>
<dbReference type="FunFam" id="1.10.220.10:FF:000001">
    <property type="entry name" value="Annexin"/>
    <property type="match status" value="1"/>
</dbReference>
<name>A0A8S1DGW4_9INSE</name>
<accession>A0A8S1DGW4</accession>
<dbReference type="Proteomes" id="UP000494165">
    <property type="component" value="Unassembled WGS sequence"/>
</dbReference>
<gene>
    <name evidence="5" type="ORF">CLODIP_2_CD07401</name>
</gene>
<dbReference type="InterPro" id="IPR001464">
    <property type="entry name" value="Annexin"/>
</dbReference>
<comment type="caution">
    <text evidence="5">The sequence shown here is derived from an EMBL/GenBank/DDBJ whole genome shotgun (WGS) entry which is preliminary data.</text>
</comment>
<dbReference type="PANTHER" id="PTHR10502:SF233">
    <property type="entry name" value="ANNEXIN B9"/>
    <property type="match status" value="1"/>
</dbReference>
<keyword evidence="3" id="KW-0041">Annexin</keyword>
<dbReference type="InterPro" id="IPR037104">
    <property type="entry name" value="Annexin_sf"/>
</dbReference>
<evidence type="ECO:0000256" key="1">
    <source>
        <dbReference type="ARBA" id="ARBA00007831"/>
    </source>
</evidence>
<dbReference type="SMART" id="SM00335">
    <property type="entry name" value="ANX"/>
    <property type="match status" value="3"/>
</dbReference>
<evidence type="ECO:0000313" key="5">
    <source>
        <dbReference type="EMBL" id="CAB3380256.1"/>
    </source>
</evidence>
<dbReference type="GO" id="GO:0005737">
    <property type="term" value="C:cytoplasm"/>
    <property type="evidence" value="ECO:0007669"/>
    <property type="project" value="TreeGrafter"/>
</dbReference>
<sequence>MARLVLLLLGLALCASVGHAQNDPKPKPTVFPASPFDAQADAEYLHEALNNNKSAIEPILSRRSLKQRLQIAEKYKSSYGKNLENDVAKYAQNCLFCSSFGHMSELLFSPLPVQYSHHLSKAMVGPGTTESVLTEILCGSKNNMIRNITQAYAERYDGKNLLADLEDETSSDLKSLLALLMRANRSETYQVNAQDVNDDVLALFNNTDINWCEDSSRLNEVLALRSFPHVRRVFHELSRKTGKTITDIVDEQFYFGNKKGFVACVRVMQEPQEYFADVLNDAIKGLGTNDDALIRVTLTRSEIDLETISEKYEQKYGDSVIDGIKRDTGGTYRKMLTAFFGGDN</sequence>
<comment type="similarity">
    <text evidence="1">Belongs to the annexin family.</text>
</comment>
<dbReference type="InterPro" id="IPR018502">
    <property type="entry name" value="Annexin_repeat"/>
</dbReference>
<feature type="chain" id="PRO_5035944822" description="Annexin" evidence="4">
    <location>
        <begin position="21"/>
        <end position="344"/>
    </location>
</feature>
<dbReference type="GO" id="GO:0005886">
    <property type="term" value="C:plasma membrane"/>
    <property type="evidence" value="ECO:0007669"/>
    <property type="project" value="TreeGrafter"/>
</dbReference>
<evidence type="ECO:0000256" key="3">
    <source>
        <dbReference type="ARBA" id="ARBA00023216"/>
    </source>
</evidence>
<dbReference type="GO" id="GO:0005509">
    <property type="term" value="F:calcium ion binding"/>
    <property type="evidence" value="ECO:0007669"/>
    <property type="project" value="InterPro"/>
</dbReference>
<dbReference type="PRINTS" id="PR00196">
    <property type="entry name" value="ANNEXIN"/>
</dbReference>
<keyword evidence="6" id="KW-1185">Reference proteome</keyword>
<evidence type="ECO:0000313" key="6">
    <source>
        <dbReference type="Proteomes" id="UP000494165"/>
    </source>
</evidence>
<reference evidence="5 6" key="1">
    <citation type="submission" date="2020-04" db="EMBL/GenBank/DDBJ databases">
        <authorList>
            <person name="Alioto T."/>
            <person name="Alioto T."/>
            <person name="Gomez Garrido J."/>
        </authorList>
    </citation>
    <scope>NUCLEOTIDE SEQUENCE [LARGE SCALE GENOMIC DNA]</scope>
</reference>
<dbReference type="GO" id="GO:0032509">
    <property type="term" value="P:endosome transport via multivesicular body sorting pathway"/>
    <property type="evidence" value="ECO:0007669"/>
    <property type="project" value="TreeGrafter"/>
</dbReference>
<dbReference type="GO" id="GO:0001786">
    <property type="term" value="F:phosphatidylserine binding"/>
    <property type="evidence" value="ECO:0007669"/>
    <property type="project" value="TreeGrafter"/>
</dbReference>
<dbReference type="AlphaFoldDB" id="A0A8S1DGW4"/>
<keyword evidence="4" id="KW-0732">Signal</keyword>
<dbReference type="OrthoDB" id="37886at2759"/>
<organism evidence="5 6">
    <name type="scientific">Cloeon dipterum</name>
    <dbReference type="NCBI Taxonomy" id="197152"/>
    <lineage>
        <taxon>Eukaryota</taxon>
        <taxon>Metazoa</taxon>
        <taxon>Ecdysozoa</taxon>
        <taxon>Arthropoda</taxon>
        <taxon>Hexapoda</taxon>
        <taxon>Insecta</taxon>
        <taxon>Pterygota</taxon>
        <taxon>Palaeoptera</taxon>
        <taxon>Ephemeroptera</taxon>
        <taxon>Pisciforma</taxon>
        <taxon>Baetidae</taxon>
        <taxon>Cloeon</taxon>
    </lineage>
</organism>
<dbReference type="PROSITE" id="PS51897">
    <property type="entry name" value="ANNEXIN_2"/>
    <property type="match status" value="2"/>
</dbReference>
<proteinExistence type="inferred from homology"/>
<dbReference type="Gene3D" id="1.10.220.10">
    <property type="entry name" value="Annexin"/>
    <property type="match status" value="4"/>
</dbReference>
<dbReference type="SUPFAM" id="SSF47874">
    <property type="entry name" value="Annexin"/>
    <property type="match status" value="1"/>
</dbReference>
<dbReference type="GO" id="GO:0005544">
    <property type="term" value="F:calcium-dependent phospholipid binding"/>
    <property type="evidence" value="ECO:0007669"/>
    <property type="project" value="InterPro"/>
</dbReference>
<dbReference type="Pfam" id="PF00191">
    <property type="entry name" value="Annexin"/>
    <property type="match status" value="3"/>
</dbReference>
<dbReference type="EMBL" id="CADEPI010000204">
    <property type="protein sequence ID" value="CAB3380256.1"/>
    <property type="molecule type" value="Genomic_DNA"/>
</dbReference>